<reference evidence="3" key="1">
    <citation type="journal article" date="2019" name="Int. J. Syst. Evol. Microbiol.">
        <title>The Global Catalogue of Microorganisms (GCM) 10K type strain sequencing project: providing services to taxonomists for standard genome sequencing and annotation.</title>
        <authorList>
            <consortium name="The Broad Institute Genomics Platform"/>
            <consortium name="The Broad Institute Genome Sequencing Center for Infectious Disease"/>
            <person name="Wu L."/>
            <person name="Ma J."/>
        </authorList>
    </citation>
    <scope>NUCLEOTIDE SEQUENCE [LARGE SCALE GENOMIC DNA]</scope>
    <source>
        <strain evidence="3">CGMCC 4.1648</strain>
    </source>
</reference>
<protein>
    <recommendedName>
        <fullName evidence="4">Secreted protein</fullName>
    </recommendedName>
</protein>
<dbReference type="EMBL" id="JBHSJD010000002">
    <property type="protein sequence ID" value="MFC5021718.1"/>
    <property type="molecule type" value="Genomic_DNA"/>
</dbReference>
<comment type="caution">
    <text evidence="2">The sequence shown here is derived from an EMBL/GenBank/DDBJ whole genome shotgun (WGS) entry which is preliminary data.</text>
</comment>
<dbReference type="RefSeq" id="WP_345693663.1">
    <property type="nucleotide sequence ID" value="NZ_BAABIT010000001.1"/>
</dbReference>
<evidence type="ECO:0000256" key="1">
    <source>
        <dbReference type="SAM" id="SignalP"/>
    </source>
</evidence>
<gene>
    <name evidence="2" type="ORF">ACFPM3_06080</name>
</gene>
<keyword evidence="1" id="KW-0732">Signal</keyword>
<organism evidence="2 3">
    <name type="scientific">Streptomyces coeruleoprunus</name>
    <dbReference type="NCBI Taxonomy" id="285563"/>
    <lineage>
        <taxon>Bacteria</taxon>
        <taxon>Bacillati</taxon>
        <taxon>Actinomycetota</taxon>
        <taxon>Actinomycetes</taxon>
        <taxon>Kitasatosporales</taxon>
        <taxon>Streptomycetaceae</taxon>
        <taxon>Streptomyces</taxon>
    </lineage>
</organism>
<feature type="chain" id="PRO_5047461008" description="Secreted protein" evidence="1">
    <location>
        <begin position="28"/>
        <end position="63"/>
    </location>
</feature>
<sequence length="63" mass="6441">MRRRRPTAVLVLGTLALIAAFAAPASAAVANPSPVLPQLETLVSEGVNIEGPLINNLGLPKGL</sequence>
<evidence type="ECO:0000313" key="3">
    <source>
        <dbReference type="Proteomes" id="UP001595829"/>
    </source>
</evidence>
<accession>A0ABV9XCQ9</accession>
<dbReference type="Proteomes" id="UP001595829">
    <property type="component" value="Unassembled WGS sequence"/>
</dbReference>
<evidence type="ECO:0000313" key="2">
    <source>
        <dbReference type="EMBL" id="MFC5021718.1"/>
    </source>
</evidence>
<evidence type="ECO:0008006" key="4">
    <source>
        <dbReference type="Google" id="ProtNLM"/>
    </source>
</evidence>
<name>A0ABV9XCQ9_9ACTN</name>
<proteinExistence type="predicted"/>
<feature type="signal peptide" evidence="1">
    <location>
        <begin position="1"/>
        <end position="27"/>
    </location>
</feature>
<keyword evidence="3" id="KW-1185">Reference proteome</keyword>